<dbReference type="InterPro" id="IPR036061">
    <property type="entry name" value="CheW-like_dom_sf"/>
</dbReference>
<evidence type="ECO:0000256" key="2">
    <source>
        <dbReference type="ARBA" id="ARBA00021483"/>
    </source>
</evidence>
<dbReference type="RefSeq" id="WP_313832240.1">
    <property type="nucleotide sequence ID" value="NZ_JAQOUE010000001.1"/>
</dbReference>
<evidence type="ECO:0000256" key="1">
    <source>
        <dbReference type="ARBA" id="ARBA00004496"/>
    </source>
</evidence>
<dbReference type="Gene3D" id="2.30.30.40">
    <property type="entry name" value="SH3 Domains"/>
    <property type="match status" value="1"/>
</dbReference>
<feature type="domain" description="CheW-like" evidence="4">
    <location>
        <begin position="19"/>
        <end position="159"/>
    </location>
</feature>
<accession>A0ABU3K643</accession>
<proteinExistence type="predicted"/>
<protein>
    <recommendedName>
        <fullName evidence="2">Chemotaxis protein CheW</fullName>
    </recommendedName>
</protein>
<sequence>MSTAVVEREESRITGDEEEKQYLTFVLGDEQYGVNILTVQEIKGYTDVTRIPNTPPYMKGVLNLRGTIVPIINLRMKFGMEQIDFTSFTVIVVVVVQGRVMGMIVDSVSDVLTMKAQDMKPAPALGVKVDTSFIDGIATTGDRLVTLLDIDRVLSDREIEQVEAVASKENE</sequence>
<organism evidence="5 6">
    <name type="scientific">Candidatus Nitronereus thalassa</name>
    <dbReference type="NCBI Taxonomy" id="3020898"/>
    <lineage>
        <taxon>Bacteria</taxon>
        <taxon>Pseudomonadati</taxon>
        <taxon>Nitrospirota</taxon>
        <taxon>Nitrospiria</taxon>
        <taxon>Nitrospirales</taxon>
        <taxon>Nitrospiraceae</taxon>
        <taxon>Candidatus Nitronereus</taxon>
    </lineage>
</organism>
<evidence type="ECO:0000313" key="6">
    <source>
        <dbReference type="Proteomes" id="UP001250932"/>
    </source>
</evidence>
<dbReference type="CDD" id="cd00732">
    <property type="entry name" value="CheW"/>
    <property type="match status" value="1"/>
</dbReference>
<dbReference type="PROSITE" id="PS50851">
    <property type="entry name" value="CHEW"/>
    <property type="match status" value="1"/>
</dbReference>
<evidence type="ECO:0000256" key="3">
    <source>
        <dbReference type="ARBA" id="ARBA00022490"/>
    </source>
</evidence>
<keyword evidence="3" id="KW-0963">Cytoplasm</keyword>
<evidence type="ECO:0000259" key="4">
    <source>
        <dbReference type="PROSITE" id="PS50851"/>
    </source>
</evidence>
<dbReference type="EMBL" id="JAQOUE010000001">
    <property type="protein sequence ID" value="MDT7041894.1"/>
    <property type="molecule type" value="Genomic_DNA"/>
</dbReference>
<dbReference type="Pfam" id="PF01584">
    <property type="entry name" value="CheW"/>
    <property type="match status" value="1"/>
</dbReference>
<dbReference type="PANTHER" id="PTHR22617:SF45">
    <property type="entry name" value="CHEMOTAXIS PROTEIN CHEW"/>
    <property type="match status" value="1"/>
</dbReference>
<dbReference type="PANTHER" id="PTHR22617">
    <property type="entry name" value="CHEMOTAXIS SENSOR HISTIDINE KINASE-RELATED"/>
    <property type="match status" value="1"/>
</dbReference>
<comment type="caution">
    <text evidence="5">The sequence shown here is derived from an EMBL/GenBank/DDBJ whole genome shotgun (WGS) entry which is preliminary data.</text>
</comment>
<dbReference type="SMART" id="SM00260">
    <property type="entry name" value="CheW"/>
    <property type="match status" value="1"/>
</dbReference>
<name>A0ABU3K643_9BACT</name>
<comment type="subcellular location">
    <subcellularLocation>
        <location evidence="1">Cytoplasm</location>
    </subcellularLocation>
</comment>
<dbReference type="InterPro" id="IPR039315">
    <property type="entry name" value="CheW"/>
</dbReference>
<evidence type="ECO:0000313" key="5">
    <source>
        <dbReference type="EMBL" id="MDT7041894.1"/>
    </source>
</evidence>
<dbReference type="SUPFAM" id="SSF50341">
    <property type="entry name" value="CheW-like"/>
    <property type="match status" value="1"/>
</dbReference>
<keyword evidence="6" id="KW-1185">Reference proteome</keyword>
<dbReference type="Gene3D" id="2.40.50.180">
    <property type="entry name" value="CheA-289, Domain 4"/>
    <property type="match status" value="1"/>
</dbReference>
<dbReference type="InterPro" id="IPR002545">
    <property type="entry name" value="CheW-lke_dom"/>
</dbReference>
<reference evidence="5 6" key="1">
    <citation type="journal article" date="2023" name="ISME J.">
        <title>Cultivation and genomic characterization of novel and ubiquitous marine nitrite-oxidizing bacteria from the Nitrospirales.</title>
        <authorList>
            <person name="Mueller A.J."/>
            <person name="Daebeler A."/>
            <person name="Herbold C.W."/>
            <person name="Kirkegaard R.H."/>
            <person name="Daims H."/>
        </authorList>
    </citation>
    <scope>NUCLEOTIDE SEQUENCE [LARGE SCALE GENOMIC DNA]</scope>
    <source>
        <strain evidence="5 6">EB</strain>
    </source>
</reference>
<gene>
    <name evidence="5" type="ORF">PPG34_05985</name>
</gene>
<dbReference type="Proteomes" id="UP001250932">
    <property type="component" value="Unassembled WGS sequence"/>
</dbReference>